<dbReference type="Gene3D" id="3.40.630.30">
    <property type="match status" value="1"/>
</dbReference>
<reference evidence="4" key="1">
    <citation type="submission" date="2019-09" db="EMBL/GenBank/DDBJ databases">
        <title>Draft genome sequences of 48 bacterial type strains from the CCUG.</title>
        <authorList>
            <person name="Tunovic T."/>
            <person name="Pineiro-Iglesias B."/>
            <person name="Unosson C."/>
            <person name="Inganas E."/>
            <person name="Ohlen M."/>
            <person name="Cardew S."/>
            <person name="Jensie-Markopoulos S."/>
            <person name="Salva-Serra F."/>
            <person name="Jaen-Luchoro D."/>
            <person name="Karlsson R."/>
            <person name="Svensson-Stadler L."/>
            <person name="Chun J."/>
            <person name="Moore E."/>
        </authorList>
    </citation>
    <scope>NUCLEOTIDE SEQUENCE</scope>
    <source>
        <strain evidence="4">CCUG 50899</strain>
    </source>
</reference>
<name>A0A643F2U3_9HYPH</name>
<organism evidence="4">
    <name type="scientific">Brucella pituitosa</name>
    <dbReference type="NCBI Taxonomy" id="571256"/>
    <lineage>
        <taxon>Bacteria</taxon>
        <taxon>Pseudomonadati</taxon>
        <taxon>Pseudomonadota</taxon>
        <taxon>Alphaproteobacteria</taxon>
        <taxon>Hyphomicrobiales</taxon>
        <taxon>Brucellaceae</taxon>
        <taxon>Brucella/Ochrobactrum group</taxon>
        <taxon>Brucella</taxon>
    </lineage>
</organism>
<evidence type="ECO:0000256" key="2">
    <source>
        <dbReference type="ARBA" id="ARBA00023315"/>
    </source>
</evidence>
<dbReference type="PANTHER" id="PTHR43800:SF1">
    <property type="entry name" value="PEPTIDYL-LYSINE N-ACETYLTRANSFERASE YJAB"/>
    <property type="match status" value="1"/>
</dbReference>
<proteinExistence type="predicted"/>
<dbReference type="AlphaFoldDB" id="A0A643F2U3"/>
<accession>A0A643F2U3</accession>
<sequence>MKKMSVMIRAYEAADKETLSSIWYRASLEAHAFLGVGLLRDQQKLIEDVYLEKAETWVAVVDNKSVGFIGLLDSFIGGLFVDPAAQGHGIGRQLIDHSLAMKGELSLEVYADNQRACRFYKQLGFQEISRRAKDDNGLPFANIEMQLKAK</sequence>
<dbReference type="EMBL" id="VZPE01000002">
    <property type="protein sequence ID" value="KAB0572387.1"/>
    <property type="molecule type" value="Genomic_DNA"/>
</dbReference>
<feature type="domain" description="N-acetyltransferase" evidence="3">
    <location>
        <begin position="6"/>
        <end position="150"/>
    </location>
</feature>
<keyword evidence="2" id="KW-0012">Acyltransferase</keyword>
<dbReference type="SUPFAM" id="SSF55729">
    <property type="entry name" value="Acyl-CoA N-acyltransferases (Nat)"/>
    <property type="match status" value="1"/>
</dbReference>
<dbReference type="PROSITE" id="PS51186">
    <property type="entry name" value="GNAT"/>
    <property type="match status" value="1"/>
</dbReference>
<evidence type="ECO:0000256" key="1">
    <source>
        <dbReference type="ARBA" id="ARBA00022679"/>
    </source>
</evidence>
<gene>
    <name evidence="4" type="ORF">F7Q93_06000</name>
</gene>
<dbReference type="PANTHER" id="PTHR43800">
    <property type="entry name" value="PEPTIDYL-LYSINE N-ACETYLTRANSFERASE YJAB"/>
    <property type="match status" value="1"/>
</dbReference>
<dbReference type="Pfam" id="PF13508">
    <property type="entry name" value="Acetyltransf_7"/>
    <property type="match status" value="1"/>
</dbReference>
<dbReference type="InterPro" id="IPR016181">
    <property type="entry name" value="Acyl_CoA_acyltransferase"/>
</dbReference>
<dbReference type="GO" id="GO:0016747">
    <property type="term" value="F:acyltransferase activity, transferring groups other than amino-acyl groups"/>
    <property type="evidence" value="ECO:0007669"/>
    <property type="project" value="InterPro"/>
</dbReference>
<evidence type="ECO:0000259" key="3">
    <source>
        <dbReference type="PROSITE" id="PS51186"/>
    </source>
</evidence>
<comment type="caution">
    <text evidence="4">The sequence shown here is derived from an EMBL/GenBank/DDBJ whole genome shotgun (WGS) entry which is preliminary data.</text>
</comment>
<evidence type="ECO:0000313" key="4">
    <source>
        <dbReference type="EMBL" id="KAB0572387.1"/>
    </source>
</evidence>
<dbReference type="CDD" id="cd04301">
    <property type="entry name" value="NAT_SF"/>
    <property type="match status" value="1"/>
</dbReference>
<protein>
    <submittedName>
        <fullName evidence="4">GNAT family N-acetyltransferase</fullName>
    </submittedName>
</protein>
<dbReference type="InterPro" id="IPR000182">
    <property type="entry name" value="GNAT_dom"/>
</dbReference>
<dbReference type="RefSeq" id="WP_111785649.1">
    <property type="nucleotide sequence ID" value="NZ_JBHEEN010000003.1"/>
</dbReference>
<keyword evidence="1 4" id="KW-0808">Transferase</keyword>